<accession>A0A6L3V768</accession>
<dbReference type="Proteomes" id="UP000481030">
    <property type="component" value="Unassembled WGS sequence"/>
</dbReference>
<dbReference type="RefSeq" id="WP_151534491.1">
    <property type="nucleotide sequence ID" value="NZ_WBOS01000003.1"/>
</dbReference>
<feature type="transmembrane region" description="Helical" evidence="1">
    <location>
        <begin position="40"/>
        <end position="63"/>
    </location>
</feature>
<reference evidence="2 3" key="1">
    <citation type="journal article" date="2016" name="Antonie Van Leeuwenhoek">
        <title>Bacillus depressus sp. nov., isolated from soil of a sunflower field.</title>
        <authorList>
            <person name="Wei X."/>
            <person name="Xin D."/>
            <person name="Xin Y."/>
            <person name="Zhang H."/>
            <person name="Wang T."/>
            <person name="Zhang J."/>
        </authorList>
    </citation>
    <scope>NUCLEOTIDE SEQUENCE [LARGE SCALE GENOMIC DNA]</scope>
    <source>
        <strain evidence="2 3">BZ1</strain>
    </source>
</reference>
<proteinExistence type="predicted"/>
<sequence length="90" mass="10252">MSLNNNNQEAANTREQLKKERKIKTEKIRNRRIRVRLIPIWLRIIIVAFLICISGIAGAAFGYGAMGGGNVKEIFNKSTWTHIIDLVDKD</sequence>
<dbReference type="AlphaFoldDB" id="A0A6L3V768"/>
<evidence type="ECO:0000256" key="1">
    <source>
        <dbReference type="SAM" id="Phobius"/>
    </source>
</evidence>
<dbReference type="Pfam" id="PF11772">
    <property type="entry name" value="EpuA"/>
    <property type="match status" value="1"/>
</dbReference>
<protein>
    <submittedName>
        <fullName evidence="2">DNA-directed RNA polymerase subunit beta</fullName>
    </submittedName>
</protein>
<keyword evidence="3" id="KW-1185">Reference proteome</keyword>
<evidence type="ECO:0000313" key="3">
    <source>
        <dbReference type="Proteomes" id="UP000481030"/>
    </source>
</evidence>
<keyword evidence="2" id="KW-0240">DNA-directed RNA polymerase</keyword>
<name>A0A6L3V768_9BACI</name>
<comment type="caution">
    <text evidence="2">The sequence shown here is derived from an EMBL/GenBank/DDBJ whole genome shotgun (WGS) entry which is preliminary data.</text>
</comment>
<evidence type="ECO:0000313" key="2">
    <source>
        <dbReference type="EMBL" id="KAB2336540.1"/>
    </source>
</evidence>
<keyword evidence="1" id="KW-0812">Transmembrane</keyword>
<dbReference type="EMBL" id="WBOS01000003">
    <property type="protein sequence ID" value="KAB2336540.1"/>
    <property type="molecule type" value="Genomic_DNA"/>
</dbReference>
<dbReference type="InterPro" id="IPR024596">
    <property type="entry name" value="RNApol_su_b/EpuA"/>
</dbReference>
<dbReference type="GO" id="GO:0000428">
    <property type="term" value="C:DNA-directed RNA polymerase complex"/>
    <property type="evidence" value="ECO:0007669"/>
    <property type="project" value="UniProtKB-KW"/>
</dbReference>
<keyword evidence="2" id="KW-0804">Transcription</keyword>
<keyword evidence="1" id="KW-1133">Transmembrane helix</keyword>
<gene>
    <name evidence="2" type="ORF">F7731_09185</name>
</gene>
<keyword evidence="1" id="KW-0472">Membrane</keyword>
<organism evidence="2 3">
    <name type="scientific">Cytobacillus depressus</name>
    <dbReference type="NCBI Taxonomy" id="1602942"/>
    <lineage>
        <taxon>Bacteria</taxon>
        <taxon>Bacillati</taxon>
        <taxon>Bacillota</taxon>
        <taxon>Bacilli</taxon>
        <taxon>Bacillales</taxon>
        <taxon>Bacillaceae</taxon>
        <taxon>Cytobacillus</taxon>
    </lineage>
</organism>